<name>A0A5B0P3M8_PUCGR</name>
<dbReference type="EMBL" id="VSWC01000079">
    <property type="protein sequence ID" value="KAA1095080.1"/>
    <property type="molecule type" value="Genomic_DNA"/>
</dbReference>
<dbReference type="AlphaFoldDB" id="A0A5B0P3M8"/>
<gene>
    <name evidence="1" type="ORF">PGT21_035359</name>
</gene>
<evidence type="ECO:0000313" key="2">
    <source>
        <dbReference type="Proteomes" id="UP000324748"/>
    </source>
</evidence>
<protein>
    <submittedName>
        <fullName evidence="1">Uncharacterized protein</fullName>
    </submittedName>
</protein>
<sequence>MYQLQIVLDTANPYAHFYRRIRETLSGSGTPQYVLRTVESTAFNPKTYNKPTVEEVLE</sequence>
<evidence type="ECO:0000313" key="1">
    <source>
        <dbReference type="EMBL" id="KAA1095080.1"/>
    </source>
</evidence>
<organism evidence="1 2">
    <name type="scientific">Puccinia graminis f. sp. tritici</name>
    <dbReference type="NCBI Taxonomy" id="56615"/>
    <lineage>
        <taxon>Eukaryota</taxon>
        <taxon>Fungi</taxon>
        <taxon>Dikarya</taxon>
        <taxon>Basidiomycota</taxon>
        <taxon>Pucciniomycotina</taxon>
        <taxon>Pucciniomycetes</taxon>
        <taxon>Pucciniales</taxon>
        <taxon>Pucciniaceae</taxon>
        <taxon>Puccinia</taxon>
    </lineage>
</organism>
<reference evidence="1 2" key="1">
    <citation type="submission" date="2019-05" db="EMBL/GenBank/DDBJ databases">
        <title>Emergence of the Ug99 lineage of the wheat stem rust pathogen through somatic hybridization.</title>
        <authorList>
            <person name="Li F."/>
            <person name="Upadhyaya N.M."/>
            <person name="Sperschneider J."/>
            <person name="Matny O."/>
            <person name="Nguyen-Phuc H."/>
            <person name="Mago R."/>
            <person name="Raley C."/>
            <person name="Miller M.E."/>
            <person name="Silverstein K.A.T."/>
            <person name="Henningsen E."/>
            <person name="Hirsch C.D."/>
            <person name="Visser B."/>
            <person name="Pretorius Z.A."/>
            <person name="Steffenson B.J."/>
            <person name="Schwessinger B."/>
            <person name="Dodds P.N."/>
            <person name="Figueroa M."/>
        </authorList>
    </citation>
    <scope>NUCLEOTIDE SEQUENCE [LARGE SCALE GENOMIC DNA]</scope>
    <source>
        <strain evidence="1">21-0</strain>
    </source>
</reference>
<accession>A0A5B0P3M8</accession>
<dbReference type="Proteomes" id="UP000324748">
    <property type="component" value="Unassembled WGS sequence"/>
</dbReference>
<keyword evidence="2" id="KW-1185">Reference proteome</keyword>
<proteinExistence type="predicted"/>
<comment type="caution">
    <text evidence="1">The sequence shown here is derived from an EMBL/GenBank/DDBJ whole genome shotgun (WGS) entry which is preliminary data.</text>
</comment>